<organism evidence="2 3">
    <name type="scientific">Caenorhabditis angaria</name>
    <dbReference type="NCBI Taxonomy" id="860376"/>
    <lineage>
        <taxon>Eukaryota</taxon>
        <taxon>Metazoa</taxon>
        <taxon>Ecdysozoa</taxon>
        <taxon>Nematoda</taxon>
        <taxon>Chromadorea</taxon>
        <taxon>Rhabditida</taxon>
        <taxon>Rhabditina</taxon>
        <taxon>Rhabditomorpha</taxon>
        <taxon>Rhabditoidea</taxon>
        <taxon>Rhabditidae</taxon>
        <taxon>Peloderinae</taxon>
        <taxon>Caenorhabditis</taxon>
    </lineage>
</organism>
<evidence type="ECO:0000313" key="2">
    <source>
        <dbReference type="EMBL" id="CAI5455876.1"/>
    </source>
</evidence>
<reference evidence="2" key="1">
    <citation type="submission" date="2022-11" db="EMBL/GenBank/DDBJ databases">
        <authorList>
            <person name="Kikuchi T."/>
        </authorList>
    </citation>
    <scope>NUCLEOTIDE SEQUENCE</scope>
    <source>
        <strain evidence="2">PS1010</strain>
    </source>
</reference>
<comment type="caution">
    <text evidence="2">The sequence shown here is derived from an EMBL/GenBank/DDBJ whole genome shotgun (WGS) entry which is preliminary data.</text>
</comment>
<sequence>MLLKIALLLAFGQCFIAAVPITDIANLCTTDRTCYSSPDKCELSEDGNCDFVLSLSPTQTDFYINETNFDKYTIIYSKKDGIRALKYLLCYQGYQRCFMGSEKKNDIWRLEMKYATKMTVVDEAEGTYLYSFPRVVFETGTGVEYFYEKRYIGAPIHAKHGVPLTHLSGPLLTINLQSVKGGNDTKTLETMLHNAAKSFVDIDPNKSSQNGTRRNPKI</sequence>
<dbReference type="OrthoDB" id="10563946at2759"/>
<evidence type="ECO:0000313" key="3">
    <source>
        <dbReference type="Proteomes" id="UP001152747"/>
    </source>
</evidence>
<dbReference type="EMBL" id="CANHGI010000006">
    <property type="protein sequence ID" value="CAI5455876.1"/>
    <property type="molecule type" value="Genomic_DNA"/>
</dbReference>
<gene>
    <name evidence="2" type="ORF">CAMP_LOCUS18513</name>
</gene>
<evidence type="ECO:0000256" key="1">
    <source>
        <dbReference type="SAM" id="SignalP"/>
    </source>
</evidence>
<keyword evidence="1" id="KW-0732">Signal</keyword>
<dbReference type="Proteomes" id="UP001152747">
    <property type="component" value="Unassembled WGS sequence"/>
</dbReference>
<name>A0A9P1N9C3_9PELO</name>
<feature type="signal peptide" evidence="1">
    <location>
        <begin position="1"/>
        <end position="18"/>
    </location>
</feature>
<feature type="chain" id="PRO_5040144540" evidence="1">
    <location>
        <begin position="19"/>
        <end position="218"/>
    </location>
</feature>
<accession>A0A9P1N9C3</accession>
<keyword evidence="3" id="KW-1185">Reference proteome</keyword>
<dbReference type="AlphaFoldDB" id="A0A9P1N9C3"/>
<proteinExistence type="predicted"/>
<protein>
    <submittedName>
        <fullName evidence="2">Uncharacterized protein</fullName>
    </submittedName>
</protein>